<gene>
    <name evidence="2" type="ORF">F7D95_15825</name>
</gene>
<sequence>MKIGILTILNVNNYGAELQCCALCRKLTKMGYNAEVINYLFGINPSHDFRGEKLTVPISFKQKVKVSLLPIVQNLFCMFHQKNKKLRNKRFEEFHEKYNHLTSSVYPSVRSLYEAKFDYDVLCIGSDQVWNYEKGYSLEPFFACFDKNGTKKISYASSIGLSFLSKEAERVFKKELSGFAHLSVREQQASELLENLLDRDVDVVLDPTLILDNKEWLEVAKFDMCPKEKYILVYIVTIKPCDYVLEVARHIAKERNLKIVRICRDAYPEHSGNDVQEILTAGPSDFVGLFANAEFVVTNSFHGTVFSINFSKSFYSVIKSQHSTNSRLTSILKKLNLENRILPVGSPLPKISDVDYTIPSEKLKEERYHSIEYIKKALFEK</sequence>
<dbReference type="Proteomes" id="UP000442105">
    <property type="component" value="Unassembled WGS sequence"/>
</dbReference>
<name>A0AA90ZNG8_9BACT</name>
<dbReference type="EMBL" id="VZCW01000394">
    <property type="protein sequence ID" value="MQN14221.1"/>
    <property type="molecule type" value="Genomic_DNA"/>
</dbReference>
<accession>A0AA90ZNG8</accession>
<feature type="domain" description="Polysaccharide pyruvyl transferase" evidence="1">
    <location>
        <begin position="13"/>
        <end position="316"/>
    </location>
</feature>
<dbReference type="AlphaFoldDB" id="A0AA90ZNG8"/>
<reference evidence="3" key="1">
    <citation type="submission" date="2019-09" db="EMBL/GenBank/DDBJ databases">
        <title>Distinct polysaccharide growth profiles of human intestinal Prevotella copri isolates.</title>
        <authorList>
            <person name="Fehlner-Peach H."/>
            <person name="Magnabosco C."/>
            <person name="Raghavan V."/>
            <person name="Scher J.U."/>
            <person name="Tett A."/>
            <person name="Cox L.M."/>
            <person name="Gottsegen C."/>
            <person name="Watters A."/>
            <person name="Wiltshire- Gordon J.D."/>
            <person name="Segata N."/>
            <person name="Bonneau R."/>
            <person name="Littman D.R."/>
        </authorList>
    </citation>
    <scope>NUCLEOTIDE SEQUENCE [LARGE SCALE GENOMIC DNA]</scope>
    <source>
        <strain evidence="3">iAQ1179</strain>
    </source>
</reference>
<proteinExistence type="predicted"/>
<evidence type="ECO:0000313" key="2">
    <source>
        <dbReference type="EMBL" id="MQN14221.1"/>
    </source>
</evidence>
<organism evidence="2 3">
    <name type="scientific">Segatella copri</name>
    <dbReference type="NCBI Taxonomy" id="165179"/>
    <lineage>
        <taxon>Bacteria</taxon>
        <taxon>Pseudomonadati</taxon>
        <taxon>Bacteroidota</taxon>
        <taxon>Bacteroidia</taxon>
        <taxon>Bacteroidales</taxon>
        <taxon>Prevotellaceae</taxon>
        <taxon>Segatella</taxon>
    </lineage>
</organism>
<evidence type="ECO:0000259" key="1">
    <source>
        <dbReference type="Pfam" id="PF04230"/>
    </source>
</evidence>
<comment type="caution">
    <text evidence="2">The sequence shown here is derived from an EMBL/GenBank/DDBJ whole genome shotgun (WGS) entry which is preliminary data.</text>
</comment>
<evidence type="ECO:0000313" key="3">
    <source>
        <dbReference type="Proteomes" id="UP000442105"/>
    </source>
</evidence>
<dbReference type="RefSeq" id="WP_153129559.1">
    <property type="nucleotide sequence ID" value="NZ_VZCW01000394.1"/>
</dbReference>
<dbReference type="GO" id="GO:0016740">
    <property type="term" value="F:transferase activity"/>
    <property type="evidence" value="ECO:0007669"/>
    <property type="project" value="UniProtKB-KW"/>
</dbReference>
<protein>
    <submittedName>
        <fullName evidence="2">Polysaccharide pyruvyl transferase family protein</fullName>
    </submittedName>
</protein>
<dbReference type="Pfam" id="PF04230">
    <property type="entry name" value="PS_pyruv_trans"/>
    <property type="match status" value="1"/>
</dbReference>
<keyword evidence="2" id="KW-0808">Transferase</keyword>
<dbReference type="InterPro" id="IPR007345">
    <property type="entry name" value="Polysacch_pyruvyl_Trfase"/>
</dbReference>